<dbReference type="InterPro" id="IPR013211">
    <property type="entry name" value="LVIVD"/>
</dbReference>
<protein>
    <recommendedName>
        <fullName evidence="4">Bacterial Ig-like domain-containing protein</fullName>
    </recommendedName>
</protein>
<dbReference type="SUPFAM" id="SSF75011">
    <property type="entry name" value="3-carboxy-cis,cis-mucoante lactonizing enzyme"/>
    <property type="match status" value="1"/>
</dbReference>
<keyword evidence="1" id="KW-0472">Membrane</keyword>
<comment type="caution">
    <text evidence="2">The sequence shown here is derived from an EMBL/GenBank/DDBJ whole genome shotgun (WGS) entry which is preliminary data.</text>
</comment>
<name>A0A1G2PE18_9BACT</name>
<dbReference type="Pfam" id="PF08309">
    <property type="entry name" value="LVIVD"/>
    <property type="match status" value="1"/>
</dbReference>
<accession>A0A1G2PE18</accession>
<evidence type="ECO:0008006" key="4">
    <source>
        <dbReference type="Google" id="ProtNLM"/>
    </source>
</evidence>
<keyword evidence="1" id="KW-0812">Transmembrane</keyword>
<evidence type="ECO:0000256" key="1">
    <source>
        <dbReference type="SAM" id="Phobius"/>
    </source>
</evidence>
<feature type="transmembrane region" description="Helical" evidence="1">
    <location>
        <begin position="66"/>
        <end position="87"/>
    </location>
</feature>
<proteinExistence type="predicted"/>
<sequence length="781" mass="81941">MKAELIGKFNMVGLTRLPFFSLILATPARGSEVAAILLRVKRGDHAKMTAKSAQKRQTRKSNKGSVLVEVLIALAILSLGISAVLLLSSANQDLKVDSQTNNEALAKAQEQLENMRALSRQDINLVQNCDDSSATKCSGALDPFYNRKVIVTDIDSFSKQVTSQVTYSIGSLRPQKVELSTVVADWISVLGGDTCTQTLSGDWANPQLLGTVDVGGDNGGTDVDVLSKKAYVTTNPSGNNKPNFYVVDVANPNIDLPILGSIDTNPSTEAGLATVHAAGKYAYVANMSTVSQLQIIDISVPTSPTVVPSASLKVTAVGDAAVGNSIFYTNKRVYLGLIKSSGPEFYVIDVSDPLNPLAKASFEINSRVNAITVKNNIAYLAVPDDDSTSTISEQLKILDVSQADAGVITQLNTFSPNPATMSGEGLYISKDGKTLYLGQGGANSSNPVFFSLDVTNPNSISPINSKYIGTKVDGKIGITVNAIAVRSNLAFLWTSDTNLGFQIWDLNNLGSPTPYAALNTQQTPTGGLDCDGNLVYTAQRSNKALQIIGPGLINATITLAVHNAAHDPITAANIGDTVHASVMVAGTEGTPAGKVDITFYTSSDNCTSGGISDSSNPFALDNTGVVDPSSNQGPLNAGSYSFQAHYEGDSIYNVGDSACKSLIMAKATPTVSTTIYDNADGQAVTSVPSGTVVYDQATLTGSVGTPTGTVNFTLYKNDSCNLSPGQVIKTDSGVDLISGAAQSSTYKTKNGDKPSISYQAHYNGDFNYNAVDGPCESLIVN</sequence>
<evidence type="ECO:0000313" key="2">
    <source>
        <dbReference type="EMBL" id="OHA45979.1"/>
    </source>
</evidence>
<keyword evidence="1" id="KW-1133">Transmembrane helix</keyword>
<gene>
    <name evidence="2" type="ORF">A2828_01030</name>
</gene>
<dbReference type="EMBL" id="MHSR01000024">
    <property type="protein sequence ID" value="OHA45979.1"/>
    <property type="molecule type" value="Genomic_DNA"/>
</dbReference>
<dbReference type="Proteomes" id="UP000178869">
    <property type="component" value="Unassembled WGS sequence"/>
</dbReference>
<dbReference type="AlphaFoldDB" id="A0A1G2PE18"/>
<reference evidence="2 3" key="1">
    <citation type="journal article" date="2016" name="Nat. Commun.">
        <title>Thousands of microbial genomes shed light on interconnected biogeochemical processes in an aquifer system.</title>
        <authorList>
            <person name="Anantharaman K."/>
            <person name="Brown C.T."/>
            <person name="Hug L.A."/>
            <person name="Sharon I."/>
            <person name="Castelle C.J."/>
            <person name="Probst A.J."/>
            <person name="Thomas B.C."/>
            <person name="Singh A."/>
            <person name="Wilkins M.J."/>
            <person name="Karaoz U."/>
            <person name="Brodie E.L."/>
            <person name="Williams K.H."/>
            <person name="Hubbard S.S."/>
            <person name="Banfield J.F."/>
        </authorList>
    </citation>
    <scope>NUCLEOTIDE SEQUENCE [LARGE SCALE GENOMIC DNA]</scope>
</reference>
<evidence type="ECO:0000313" key="3">
    <source>
        <dbReference type="Proteomes" id="UP000178869"/>
    </source>
</evidence>
<organism evidence="2 3">
    <name type="scientific">Candidatus Terrybacteria bacterium RIFCSPHIGHO2_01_FULL_43_35</name>
    <dbReference type="NCBI Taxonomy" id="1802361"/>
    <lineage>
        <taxon>Bacteria</taxon>
        <taxon>Candidatus Terryibacteriota</taxon>
    </lineage>
</organism>